<dbReference type="EMBL" id="CP026948">
    <property type="protein sequence ID" value="AWB84970.1"/>
    <property type="molecule type" value="Genomic_DNA"/>
</dbReference>
<evidence type="ECO:0000256" key="7">
    <source>
        <dbReference type="PIRSR" id="PIRSR001480-1"/>
    </source>
</evidence>
<dbReference type="GO" id="GO:0005829">
    <property type="term" value="C:cytosol"/>
    <property type="evidence" value="ECO:0007669"/>
    <property type="project" value="TreeGrafter"/>
</dbReference>
<dbReference type="GO" id="GO:0009298">
    <property type="term" value="P:GDP-mannose biosynthetic process"/>
    <property type="evidence" value="ECO:0007669"/>
    <property type="project" value="InterPro"/>
</dbReference>
<gene>
    <name evidence="9" type="primary">manA</name>
    <name evidence="9" type="ORF">C3E79_00250</name>
</gene>
<proteinExistence type="inferred from homology"/>
<evidence type="ECO:0000256" key="6">
    <source>
        <dbReference type="ARBA" id="ARBA00023235"/>
    </source>
</evidence>
<dbReference type="Proteomes" id="UP000244754">
    <property type="component" value="Chromosome"/>
</dbReference>
<evidence type="ECO:0000256" key="1">
    <source>
        <dbReference type="ARBA" id="ARBA00000757"/>
    </source>
</evidence>
<dbReference type="InterPro" id="IPR046457">
    <property type="entry name" value="PMI_typeI_cat"/>
</dbReference>
<dbReference type="PROSITE" id="PS00965">
    <property type="entry name" value="PMI_I_1"/>
    <property type="match status" value="1"/>
</dbReference>
<dbReference type="CDD" id="cd07011">
    <property type="entry name" value="cupin_PMI_type_I_N"/>
    <property type="match status" value="1"/>
</dbReference>
<dbReference type="GO" id="GO:0004476">
    <property type="term" value="F:mannose-6-phosphate isomerase activity"/>
    <property type="evidence" value="ECO:0007669"/>
    <property type="project" value="UniProtKB-EC"/>
</dbReference>
<dbReference type="InterPro" id="IPR011051">
    <property type="entry name" value="RmlC_Cupin_sf"/>
</dbReference>
<dbReference type="PANTHER" id="PTHR10309:SF0">
    <property type="entry name" value="MANNOSE-6-PHOSPHATE ISOMERASE"/>
    <property type="match status" value="1"/>
</dbReference>
<evidence type="ECO:0000256" key="4">
    <source>
        <dbReference type="ARBA" id="ARBA00022723"/>
    </source>
</evidence>
<dbReference type="Gene3D" id="2.60.120.10">
    <property type="entry name" value="Jelly Rolls"/>
    <property type="match status" value="2"/>
</dbReference>
<comment type="cofactor">
    <cofactor evidence="8">
        <name>Zn(2+)</name>
        <dbReference type="ChEBI" id="CHEBI:29105"/>
    </cofactor>
    <text evidence="8">Binds 1 zinc ion per subunit.</text>
</comment>
<dbReference type="AlphaFoldDB" id="A0A2S0WGS7"/>
<keyword evidence="5 8" id="KW-0862">Zinc</keyword>
<dbReference type="InterPro" id="IPR014710">
    <property type="entry name" value="RmlC-like_jellyroll"/>
</dbReference>
<feature type="binding site" evidence="8">
    <location>
        <position position="75"/>
    </location>
    <ligand>
        <name>Zn(2+)</name>
        <dbReference type="ChEBI" id="CHEBI:29105"/>
    </ligand>
</feature>
<dbReference type="Pfam" id="PF20511">
    <property type="entry name" value="PMI_typeI_cat"/>
    <property type="match status" value="1"/>
</dbReference>
<dbReference type="InterPro" id="IPR001250">
    <property type="entry name" value="Man6P_Isoase-1"/>
</dbReference>
<dbReference type="Gene3D" id="1.10.441.10">
    <property type="entry name" value="Phosphomannose Isomerase, domain 2"/>
    <property type="match status" value="1"/>
</dbReference>
<dbReference type="GO" id="GO:0008270">
    <property type="term" value="F:zinc ion binding"/>
    <property type="evidence" value="ECO:0007669"/>
    <property type="project" value="InterPro"/>
</dbReference>
<keyword evidence="4 8" id="KW-0479">Metal-binding</keyword>
<dbReference type="GO" id="GO:0005975">
    <property type="term" value="P:carbohydrate metabolic process"/>
    <property type="evidence" value="ECO:0007669"/>
    <property type="project" value="InterPro"/>
</dbReference>
<evidence type="ECO:0000313" key="10">
    <source>
        <dbReference type="Proteomes" id="UP000244754"/>
    </source>
</evidence>
<sequence>MHNYAWGDREAIADLQGREPTGAPEAELWFGAHPSAPALTSEGPLDEVYARESAAPLPFMVKLLAAAKPLSLQAHPSRSQARAGFARENAAGIARDAAHRNYKDANHKPEILIALTPFRAMAGFRPLAGTLELVRAFDLPELADIEHSLADASLTPRDRLSRTLERAMGSSAAAAVGRRAAELKGRPGVVGEVAANLEEIAREYPGDSGVVAAMLLNHVCLEPGEAIFLPAGNLHAYLRGLGVEVMASSDNVLRGGLTQKHVDSRELFSILRFDTLEDPTVAPERGRYAVDVDDFAVAVVPSGESVTGPAIVLNVSGSLAVEDVELGPGEAAWVSSRDGAVVLDGKNSCAFVAAIPRD</sequence>
<dbReference type="EC" id="5.3.1.8" evidence="3"/>
<dbReference type="OrthoDB" id="9792649at2"/>
<reference evidence="10" key="1">
    <citation type="submission" date="2018-01" db="EMBL/GenBank/DDBJ databases">
        <authorList>
            <person name="Li J."/>
        </authorList>
    </citation>
    <scope>NUCLEOTIDE SEQUENCE [LARGE SCALE GENOMIC DNA]</scope>
    <source>
        <strain evidence="10">2184</strain>
    </source>
</reference>
<dbReference type="KEGG" id="clia:C3E79_00250"/>
<dbReference type="PANTHER" id="PTHR10309">
    <property type="entry name" value="MANNOSE-6-PHOSPHATE ISOMERASE"/>
    <property type="match status" value="1"/>
</dbReference>
<evidence type="ECO:0000256" key="2">
    <source>
        <dbReference type="ARBA" id="ARBA00010772"/>
    </source>
</evidence>
<comment type="similarity">
    <text evidence="2">Belongs to the mannose-6-phosphate isomerase type 1 family.</text>
</comment>
<feature type="active site" evidence="7">
    <location>
        <position position="254"/>
    </location>
</feature>
<protein>
    <recommendedName>
        <fullName evidence="3">mannose-6-phosphate isomerase</fullName>
        <ecNumber evidence="3">5.3.1.8</ecNumber>
    </recommendedName>
</protein>
<feature type="binding site" evidence="8">
    <location>
        <position position="110"/>
    </location>
    <ligand>
        <name>Zn(2+)</name>
        <dbReference type="ChEBI" id="CHEBI:29105"/>
    </ligand>
</feature>
<name>A0A2S0WGS7_9CORY</name>
<dbReference type="InterPro" id="IPR016305">
    <property type="entry name" value="Mannose-6-P_Isomerase"/>
</dbReference>
<accession>A0A2S0WGS7</accession>
<dbReference type="NCBIfam" id="TIGR00218">
    <property type="entry name" value="manA"/>
    <property type="match status" value="1"/>
</dbReference>
<evidence type="ECO:0000256" key="8">
    <source>
        <dbReference type="PIRSR" id="PIRSR001480-2"/>
    </source>
</evidence>
<feature type="binding site" evidence="8">
    <location>
        <position position="235"/>
    </location>
    <ligand>
        <name>Zn(2+)</name>
        <dbReference type="ChEBI" id="CHEBI:29105"/>
    </ligand>
</feature>
<keyword evidence="10" id="KW-1185">Reference proteome</keyword>
<evidence type="ECO:0000313" key="9">
    <source>
        <dbReference type="EMBL" id="AWB84970.1"/>
    </source>
</evidence>
<dbReference type="InterPro" id="IPR018050">
    <property type="entry name" value="Pmannose_isomerase-type1_CS"/>
</dbReference>
<evidence type="ECO:0000256" key="5">
    <source>
        <dbReference type="ARBA" id="ARBA00022833"/>
    </source>
</evidence>
<evidence type="ECO:0000256" key="3">
    <source>
        <dbReference type="ARBA" id="ARBA00011956"/>
    </source>
</evidence>
<comment type="catalytic activity">
    <reaction evidence="1">
        <text>D-mannose 6-phosphate = D-fructose 6-phosphate</text>
        <dbReference type="Rhea" id="RHEA:12356"/>
        <dbReference type="ChEBI" id="CHEBI:58735"/>
        <dbReference type="ChEBI" id="CHEBI:61527"/>
        <dbReference type="EC" id="5.3.1.8"/>
    </reaction>
</comment>
<feature type="binding site" evidence="8">
    <location>
        <position position="73"/>
    </location>
    <ligand>
        <name>Zn(2+)</name>
        <dbReference type="ChEBI" id="CHEBI:29105"/>
    </ligand>
</feature>
<dbReference type="PIRSF" id="PIRSF001480">
    <property type="entry name" value="Mannose-6-phosphate_isomerase"/>
    <property type="match status" value="1"/>
</dbReference>
<dbReference type="SUPFAM" id="SSF51182">
    <property type="entry name" value="RmlC-like cupins"/>
    <property type="match status" value="1"/>
</dbReference>
<dbReference type="PRINTS" id="PR00714">
    <property type="entry name" value="MAN6PISMRASE"/>
</dbReference>
<organism evidence="9 10">
    <name type="scientific">Corynebacterium liangguodongii</name>
    <dbReference type="NCBI Taxonomy" id="2079535"/>
    <lineage>
        <taxon>Bacteria</taxon>
        <taxon>Bacillati</taxon>
        <taxon>Actinomycetota</taxon>
        <taxon>Actinomycetes</taxon>
        <taxon>Mycobacteriales</taxon>
        <taxon>Corynebacteriaceae</taxon>
        <taxon>Corynebacterium</taxon>
    </lineage>
</organism>
<keyword evidence="6 9" id="KW-0413">Isomerase</keyword>